<feature type="domain" description="MrfA-like Zn-binding" evidence="1">
    <location>
        <begin position="496"/>
        <end position="598"/>
    </location>
</feature>
<dbReference type="Proteomes" id="UP000184471">
    <property type="component" value="Unassembled WGS sequence"/>
</dbReference>
<accession>A0A1M5JPU7</accession>
<gene>
    <name evidence="2" type="ORF">SAMN05444351_2599</name>
</gene>
<dbReference type="RefSeq" id="WP_083628599.1">
    <property type="nucleotide sequence ID" value="NZ_FQVX01000002.1"/>
</dbReference>
<evidence type="ECO:0000259" key="1">
    <source>
        <dbReference type="Pfam" id="PF09369"/>
    </source>
</evidence>
<protein>
    <recommendedName>
        <fullName evidence="1">MrfA-like Zn-binding domain-containing protein</fullName>
    </recommendedName>
</protein>
<dbReference type="Pfam" id="PF09369">
    <property type="entry name" value="MZB"/>
    <property type="match status" value="1"/>
</dbReference>
<dbReference type="STRING" id="1070870.SAMN05444351_2599"/>
<dbReference type="InterPro" id="IPR047721">
    <property type="entry name" value="DrmB"/>
</dbReference>
<keyword evidence="3" id="KW-1185">Reference proteome</keyword>
<name>A0A1M5JPU7_9ACTN</name>
<sequence>MSTDDKQMIRVGTERPNALLFTGGVGALVDLPNMSVIVRGLDYWDHNKSQLTDLTEPRLLRNVRAVLGRQVEALKPAPFLERKPGEKPTGDHARVGVPVTPFPRWMRCSRCSLLHPLAGDGSSGAFLYRNNNPYKPDEARFVHENCPQARQSKVKPSAIPARFVLACKDGHLDEFPYNEYVHRGKDCSKGVDGKLEFHDPGLNAGSAISIYCSCGAKRTMRDALKHHSEWWNEVLPLCRGRHPHLGKFADEGCGKTVRAMVLGASNQWFSVLARALYIPDQGNVLSELVTKHWPKLAGVADRAELGSAVKYADDLRPFRDLDLDDVWSEIAKRQDDVPAEPEDLTAREYHALVDPGSAKKGDADYEARIVGHVPPGWEALLTRVVAVTRLRETKALLGFTRIDAPEYGEVDGDNVKRAPMTRSGKPTWVPAAVTRGEGIFLQLDTGTLQAWEAVAEASQHMANLRRAHRQWRVNRALDGPHDDYWPGDRYLLLHTLSHLLIREIALECGYSSASITERIYGTTREGRDEAGILLYTAASDSEGTLGGLVRLAQPAELGRLLRAAFSNARRCSSDPLCGDYRPSETEDSLHGAACHACTFASETSCQRGNRFLDRRLIVPLDPEEPKLDLLTHLGGLPASV</sequence>
<evidence type="ECO:0000313" key="2">
    <source>
        <dbReference type="EMBL" id="SHG42551.1"/>
    </source>
</evidence>
<dbReference type="OrthoDB" id="9134227at2"/>
<proteinExistence type="predicted"/>
<organism evidence="2 3">
    <name type="scientific">Geodermatophilus nigrescens</name>
    <dbReference type="NCBI Taxonomy" id="1070870"/>
    <lineage>
        <taxon>Bacteria</taxon>
        <taxon>Bacillati</taxon>
        <taxon>Actinomycetota</taxon>
        <taxon>Actinomycetes</taxon>
        <taxon>Geodermatophilales</taxon>
        <taxon>Geodermatophilaceae</taxon>
        <taxon>Geodermatophilus</taxon>
    </lineage>
</organism>
<dbReference type="EMBL" id="FQVX01000002">
    <property type="protein sequence ID" value="SHG42551.1"/>
    <property type="molecule type" value="Genomic_DNA"/>
</dbReference>
<dbReference type="AlphaFoldDB" id="A0A1M5JPU7"/>
<dbReference type="NCBIfam" id="NF038324">
    <property type="entry name" value="DrmB_fam"/>
    <property type="match status" value="1"/>
</dbReference>
<evidence type="ECO:0000313" key="3">
    <source>
        <dbReference type="Proteomes" id="UP000184471"/>
    </source>
</evidence>
<dbReference type="InterPro" id="IPR018973">
    <property type="entry name" value="MZB"/>
</dbReference>
<reference evidence="2 3" key="1">
    <citation type="submission" date="2016-11" db="EMBL/GenBank/DDBJ databases">
        <authorList>
            <person name="Jaros S."/>
            <person name="Januszkiewicz K."/>
            <person name="Wedrychowicz H."/>
        </authorList>
    </citation>
    <scope>NUCLEOTIDE SEQUENCE [LARGE SCALE GENOMIC DNA]</scope>
    <source>
        <strain evidence="2 3">DSM 45408</strain>
    </source>
</reference>